<dbReference type="PROSITE" id="PS01162">
    <property type="entry name" value="QOR_ZETA_CRYSTAL"/>
    <property type="match status" value="1"/>
</dbReference>
<protein>
    <submittedName>
        <fullName evidence="2">Unannotated protein</fullName>
    </submittedName>
</protein>
<dbReference type="Gene3D" id="3.90.180.10">
    <property type="entry name" value="Medium-chain alcohol dehydrogenases, catalytic domain"/>
    <property type="match status" value="1"/>
</dbReference>
<dbReference type="InterPro" id="IPR002364">
    <property type="entry name" value="Quin_OxRdtase/zeta-crystal_CS"/>
</dbReference>
<dbReference type="InterPro" id="IPR052733">
    <property type="entry name" value="Chloroplast_QOR"/>
</dbReference>
<dbReference type="SUPFAM" id="SSF51735">
    <property type="entry name" value="NAD(P)-binding Rossmann-fold domains"/>
    <property type="match status" value="1"/>
</dbReference>
<feature type="domain" description="Enoyl reductase (ER)" evidence="1">
    <location>
        <begin position="10"/>
        <end position="307"/>
    </location>
</feature>
<evidence type="ECO:0000313" key="2">
    <source>
        <dbReference type="EMBL" id="CAB4866704.1"/>
    </source>
</evidence>
<dbReference type="InterPro" id="IPR013154">
    <property type="entry name" value="ADH-like_N"/>
</dbReference>
<dbReference type="InterPro" id="IPR011032">
    <property type="entry name" value="GroES-like_sf"/>
</dbReference>
<dbReference type="GO" id="GO:0008270">
    <property type="term" value="F:zinc ion binding"/>
    <property type="evidence" value="ECO:0007669"/>
    <property type="project" value="InterPro"/>
</dbReference>
<dbReference type="SMART" id="SM00829">
    <property type="entry name" value="PKS_ER"/>
    <property type="match status" value="1"/>
</dbReference>
<reference evidence="2" key="1">
    <citation type="submission" date="2020-05" db="EMBL/GenBank/DDBJ databases">
        <authorList>
            <person name="Chiriac C."/>
            <person name="Salcher M."/>
            <person name="Ghai R."/>
            <person name="Kavagutti S V."/>
        </authorList>
    </citation>
    <scope>NUCLEOTIDE SEQUENCE</scope>
</reference>
<dbReference type="Gene3D" id="3.40.50.720">
    <property type="entry name" value="NAD(P)-binding Rossmann-like Domain"/>
    <property type="match status" value="1"/>
</dbReference>
<proteinExistence type="predicted"/>
<dbReference type="InterPro" id="IPR020843">
    <property type="entry name" value="ER"/>
</dbReference>
<dbReference type="GO" id="GO:0016491">
    <property type="term" value="F:oxidoreductase activity"/>
    <property type="evidence" value="ECO:0007669"/>
    <property type="project" value="InterPro"/>
</dbReference>
<accession>A0A6J7DCP9</accession>
<dbReference type="SUPFAM" id="SSF50129">
    <property type="entry name" value="GroES-like"/>
    <property type="match status" value="1"/>
</dbReference>
<dbReference type="AlphaFoldDB" id="A0A6J7DCP9"/>
<gene>
    <name evidence="2" type="ORF">UFOPK3401_00565</name>
</gene>
<name>A0A6J7DCP9_9ZZZZ</name>
<dbReference type="EMBL" id="CAFBLM010000018">
    <property type="protein sequence ID" value="CAB4866704.1"/>
    <property type="molecule type" value="Genomic_DNA"/>
</dbReference>
<dbReference type="PANTHER" id="PTHR44013">
    <property type="entry name" value="ZINC-TYPE ALCOHOL DEHYDROGENASE-LIKE PROTEIN C16A3.02C"/>
    <property type="match status" value="1"/>
</dbReference>
<dbReference type="CDD" id="cd05289">
    <property type="entry name" value="MDR_like_2"/>
    <property type="match status" value="1"/>
</dbReference>
<dbReference type="PANTHER" id="PTHR44013:SF1">
    <property type="entry name" value="ZINC-TYPE ALCOHOL DEHYDROGENASE-LIKE PROTEIN C16A3.02C"/>
    <property type="match status" value="1"/>
</dbReference>
<dbReference type="Pfam" id="PF13602">
    <property type="entry name" value="ADH_zinc_N_2"/>
    <property type="match status" value="1"/>
</dbReference>
<organism evidence="2">
    <name type="scientific">freshwater metagenome</name>
    <dbReference type="NCBI Taxonomy" id="449393"/>
    <lineage>
        <taxon>unclassified sequences</taxon>
        <taxon>metagenomes</taxon>
        <taxon>ecological metagenomes</taxon>
    </lineage>
</organism>
<evidence type="ECO:0000259" key="1">
    <source>
        <dbReference type="SMART" id="SM00829"/>
    </source>
</evidence>
<dbReference type="Pfam" id="PF08240">
    <property type="entry name" value="ADH_N"/>
    <property type="match status" value="1"/>
</dbReference>
<dbReference type="InterPro" id="IPR036291">
    <property type="entry name" value="NAD(P)-bd_dom_sf"/>
</dbReference>
<sequence length="309" mass="32590">MYAVELPNWGDADLLELKERELPSFGPREVLVKIEAAGVNPVDYKVRGGNYSAAFNEGFPMVLGRDFSGQVLAVGADVTAFKVGDAVLGTLRMAPRLGCYATHIVVSDSAMALRPVSVDAVRAAALPVAGLTAWQALVEMAGVSAGQTVLVQAAAGGVGHLVVQLAKFLGAHVIATASPRNHDFLRELGADEVIDYTSVAFEDVVSDVDAVIDCVGGDVLDRSLHVLKAGGIAVTMAARPDPELAEKLGVRVVLIFVRPDAMQLQGLVDLVADGRLRVDIEKTFPLAQATQAHLLQETGHVRGKIVLIT</sequence>